<dbReference type="SUPFAM" id="SSF49899">
    <property type="entry name" value="Concanavalin A-like lectins/glucanases"/>
    <property type="match status" value="1"/>
</dbReference>
<name>A0AAW0JE19_QUESU</name>
<dbReference type="AlphaFoldDB" id="A0AAW0JE19"/>
<evidence type="ECO:0000256" key="2">
    <source>
        <dbReference type="ARBA" id="ARBA00022801"/>
    </source>
</evidence>
<sequence>MANKEIKTLRLKEVNLPKQVLKGGSVLEVSGVTAAQADVIITFEISELSKAQVLDPSWTDPQLLCSRNGASVKGGIGPFGLLVLASKGLQEYTAVFIEFLKAIANISSLNHENDETTYGAFVDVDPVQEKLSLRSLIDHSIVESFGGEGKACITARVYPTLATDAEAHLYAFNNGTGNVGITTLSAWSMKKAQIN</sequence>
<dbReference type="InterPro" id="IPR050551">
    <property type="entry name" value="Fructan_Metab_Enzymes"/>
</dbReference>
<protein>
    <submittedName>
        <fullName evidence="5">Beta-fructofuranosidase</fullName>
    </submittedName>
</protein>
<dbReference type="FunFam" id="2.60.120.560:FF:000002">
    <property type="entry name" value="Beta-fructofuranosidase, insoluble isoenzyme CWINV1"/>
    <property type="match status" value="1"/>
</dbReference>
<evidence type="ECO:0000259" key="4">
    <source>
        <dbReference type="Pfam" id="PF08244"/>
    </source>
</evidence>
<comment type="caution">
    <text evidence="5">The sequence shown here is derived from an EMBL/GenBank/DDBJ whole genome shotgun (WGS) entry which is preliminary data.</text>
</comment>
<dbReference type="Gene3D" id="2.60.120.560">
    <property type="entry name" value="Exo-inulinase, domain 1"/>
    <property type="match status" value="1"/>
</dbReference>
<evidence type="ECO:0000313" key="5">
    <source>
        <dbReference type="EMBL" id="KAK7825105.1"/>
    </source>
</evidence>
<keyword evidence="6" id="KW-1185">Reference proteome</keyword>
<dbReference type="GO" id="GO:0016798">
    <property type="term" value="F:hydrolase activity, acting on glycosyl bonds"/>
    <property type="evidence" value="ECO:0007669"/>
    <property type="project" value="UniProtKB-KW"/>
</dbReference>
<dbReference type="Proteomes" id="UP000237347">
    <property type="component" value="Unassembled WGS sequence"/>
</dbReference>
<keyword evidence="3" id="KW-0326">Glycosidase</keyword>
<proteinExistence type="inferred from homology"/>
<feature type="domain" description="Glycosyl hydrolase family 32 C-terminal" evidence="4">
    <location>
        <begin position="6"/>
        <end position="188"/>
    </location>
</feature>
<evidence type="ECO:0000256" key="1">
    <source>
        <dbReference type="ARBA" id="ARBA00009902"/>
    </source>
</evidence>
<dbReference type="EMBL" id="PKMF04000585">
    <property type="protein sequence ID" value="KAK7825105.1"/>
    <property type="molecule type" value="Genomic_DNA"/>
</dbReference>
<accession>A0AAW0JE19</accession>
<reference evidence="5 6" key="1">
    <citation type="journal article" date="2018" name="Sci. Data">
        <title>The draft genome sequence of cork oak.</title>
        <authorList>
            <person name="Ramos A.M."/>
            <person name="Usie A."/>
            <person name="Barbosa P."/>
            <person name="Barros P.M."/>
            <person name="Capote T."/>
            <person name="Chaves I."/>
            <person name="Simoes F."/>
            <person name="Abreu I."/>
            <person name="Carrasquinho I."/>
            <person name="Faro C."/>
            <person name="Guimaraes J.B."/>
            <person name="Mendonca D."/>
            <person name="Nobrega F."/>
            <person name="Rodrigues L."/>
            <person name="Saibo N.J.M."/>
            <person name="Varela M.C."/>
            <person name="Egas C."/>
            <person name="Matos J."/>
            <person name="Miguel C.M."/>
            <person name="Oliveira M.M."/>
            <person name="Ricardo C.P."/>
            <person name="Goncalves S."/>
        </authorList>
    </citation>
    <scope>NUCLEOTIDE SEQUENCE [LARGE SCALE GENOMIC DNA]</scope>
    <source>
        <strain evidence="6">cv. HL8</strain>
    </source>
</reference>
<evidence type="ECO:0000313" key="6">
    <source>
        <dbReference type="Proteomes" id="UP000237347"/>
    </source>
</evidence>
<organism evidence="5 6">
    <name type="scientific">Quercus suber</name>
    <name type="common">Cork oak</name>
    <dbReference type="NCBI Taxonomy" id="58331"/>
    <lineage>
        <taxon>Eukaryota</taxon>
        <taxon>Viridiplantae</taxon>
        <taxon>Streptophyta</taxon>
        <taxon>Embryophyta</taxon>
        <taxon>Tracheophyta</taxon>
        <taxon>Spermatophyta</taxon>
        <taxon>Magnoliopsida</taxon>
        <taxon>eudicotyledons</taxon>
        <taxon>Gunneridae</taxon>
        <taxon>Pentapetalae</taxon>
        <taxon>rosids</taxon>
        <taxon>fabids</taxon>
        <taxon>Fagales</taxon>
        <taxon>Fagaceae</taxon>
        <taxon>Quercus</taxon>
    </lineage>
</organism>
<gene>
    <name evidence="5" type="primary">CWINV1_0</name>
    <name evidence="5" type="ORF">CFP56_033731</name>
</gene>
<dbReference type="InterPro" id="IPR013189">
    <property type="entry name" value="Glyco_hydro_32_C"/>
</dbReference>
<dbReference type="Pfam" id="PF08244">
    <property type="entry name" value="Glyco_hydro_32C"/>
    <property type="match status" value="1"/>
</dbReference>
<dbReference type="PANTHER" id="PTHR31953">
    <property type="entry name" value="BETA-FRUCTOFURANOSIDASE, INSOLUBLE ISOENZYME CWINV1-RELATED"/>
    <property type="match status" value="1"/>
</dbReference>
<keyword evidence="2" id="KW-0378">Hydrolase</keyword>
<evidence type="ECO:0000256" key="3">
    <source>
        <dbReference type="ARBA" id="ARBA00023295"/>
    </source>
</evidence>
<dbReference type="InterPro" id="IPR013320">
    <property type="entry name" value="ConA-like_dom_sf"/>
</dbReference>
<comment type="similarity">
    <text evidence="1">Belongs to the glycosyl hydrolase 32 family.</text>
</comment>